<dbReference type="RefSeq" id="XP_009837019.1">
    <property type="nucleotide sequence ID" value="XM_009838717.1"/>
</dbReference>
<feature type="region of interest" description="Disordered" evidence="1">
    <location>
        <begin position="305"/>
        <end position="362"/>
    </location>
</feature>
<dbReference type="STRING" id="112090.W4G3U3"/>
<feature type="region of interest" description="Disordered" evidence="1">
    <location>
        <begin position="468"/>
        <end position="543"/>
    </location>
</feature>
<sequence>MDNMDTTDGALLPVHVRIFQGLVPQVASQATSLENILRTLCQKIETLESCLASINSGVVEMDMRLKIIAHNIEGGTNDEAFNAASTFMPSLASPLPATKPSKSAVVSHVMSALAMGHVAKPLEKPKKRRKKPPPALSSPAGLVTSIPTAELSAGPTETPPTLNRGHSSARLLRDSPRSRYIPDQRDVPHTARSKANVHAVPMEHIALSVQEATTPRAAISKDILNDSQQTIVTAPTKGLSTVEDIGIEQVHAEPWENIAPTDMRLLVDVEDKKDDLINSTDPNRHVTASKGPTISVGYEEASKMEADSIDRSVPTGVSNTTQVDKIHTPTADGSNVPSIQLERRRPSHPEPPPSPPPDDAAAVHTIPRLPLSRLVVENSAGKSTQTTPSVAKPHATSMQAAAAPTTTVAAERQTLLANAQPQSTGSTATTATTTTITTTTTQPQSYSHTAGMPLPLATTETTLVPKETAVGPHSTRLPTSSPQSPREQHRHTITAAIDPSPVNLLSQEKWPPQEDAESSDESSDSVDEEVQPSEEELQRLKEAGQHGWKVVRSKLATIKRPKNILFTKKKQLFTIANRLELLERKSKELFAGEKQLTLLLEKQDNDLSTNILAAVELKLKALHRDILKITDDKAEMHLVVQFSHRIRDLEENVRHVNADMADKLAGKASQIDMDRKLDKAQASAQVRHDSLQEQLREQAMQSSDHGTRLRLVEEHLVQSNQRTADQFHDLVAQLQANQAAVDDMRRLLRKKADVKVLKGLEESMMLKPKDPMDQQQQQPCAARCMSCMKDILVDLPGGDPENDVADAHDLVHNGLTRKVNIGQFASKVYRSSVPLNAELVGVREEAPHPISPLEKLNITAHKKLLKKRPGTAPLKPAHSKGLKS</sequence>
<dbReference type="VEuPathDB" id="FungiDB:H257_11712"/>
<dbReference type="EMBL" id="KI913148">
    <property type="protein sequence ID" value="ETV73593.1"/>
    <property type="molecule type" value="Genomic_DNA"/>
</dbReference>
<feature type="compositionally biased region" description="Polar residues" evidence="1">
    <location>
        <begin position="380"/>
        <end position="389"/>
    </location>
</feature>
<reference evidence="2" key="1">
    <citation type="submission" date="2013-12" db="EMBL/GenBank/DDBJ databases">
        <title>The Genome Sequence of Aphanomyces astaci APO3.</title>
        <authorList>
            <consortium name="The Broad Institute Genomics Platform"/>
            <person name="Russ C."/>
            <person name="Tyler B."/>
            <person name="van West P."/>
            <person name="Dieguez-Uribeondo J."/>
            <person name="Young S.K."/>
            <person name="Zeng Q."/>
            <person name="Gargeya S."/>
            <person name="Fitzgerald M."/>
            <person name="Abouelleil A."/>
            <person name="Alvarado L."/>
            <person name="Chapman S.B."/>
            <person name="Gainer-Dewar J."/>
            <person name="Goldberg J."/>
            <person name="Griggs A."/>
            <person name="Gujja S."/>
            <person name="Hansen M."/>
            <person name="Howarth C."/>
            <person name="Imamovic A."/>
            <person name="Ireland A."/>
            <person name="Larimer J."/>
            <person name="McCowan C."/>
            <person name="Murphy C."/>
            <person name="Pearson M."/>
            <person name="Poon T.W."/>
            <person name="Priest M."/>
            <person name="Roberts A."/>
            <person name="Saif S."/>
            <person name="Shea T."/>
            <person name="Sykes S."/>
            <person name="Wortman J."/>
            <person name="Nusbaum C."/>
            <person name="Birren B."/>
        </authorList>
    </citation>
    <scope>NUCLEOTIDE SEQUENCE [LARGE SCALE GENOMIC DNA]</scope>
    <source>
        <strain evidence="2">APO3</strain>
    </source>
</reference>
<evidence type="ECO:0000256" key="1">
    <source>
        <dbReference type="SAM" id="MobiDB-lite"/>
    </source>
</evidence>
<feature type="compositionally biased region" description="Polar residues" evidence="1">
    <location>
        <begin position="476"/>
        <end position="485"/>
    </location>
</feature>
<protein>
    <submittedName>
        <fullName evidence="2">Uncharacterized protein</fullName>
    </submittedName>
</protein>
<dbReference type="AlphaFoldDB" id="W4G3U3"/>
<organism evidence="2">
    <name type="scientific">Aphanomyces astaci</name>
    <name type="common">Crayfish plague agent</name>
    <dbReference type="NCBI Taxonomy" id="112090"/>
    <lineage>
        <taxon>Eukaryota</taxon>
        <taxon>Sar</taxon>
        <taxon>Stramenopiles</taxon>
        <taxon>Oomycota</taxon>
        <taxon>Saprolegniomycetes</taxon>
        <taxon>Saprolegniales</taxon>
        <taxon>Verrucalvaceae</taxon>
        <taxon>Aphanomyces</taxon>
    </lineage>
</organism>
<feature type="region of interest" description="Disordered" evidence="1">
    <location>
        <begin position="276"/>
        <end position="295"/>
    </location>
</feature>
<accession>W4G3U3</accession>
<dbReference type="OrthoDB" id="125393at2759"/>
<proteinExistence type="predicted"/>
<evidence type="ECO:0000313" key="2">
    <source>
        <dbReference type="EMBL" id="ETV73593.1"/>
    </source>
</evidence>
<feature type="compositionally biased region" description="Polar residues" evidence="1">
    <location>
        <begin position="415"/>
        <end position="426"/>
    </location>
</feature>
<dbReference type="GeneID" id="20813708"/>
<name>W4G3U3_APHAT</name>
<feature type="compositionally biased region" description="Low complexity" evidence="1">
    <location>
        <begin position="400"/>
        <end position="410"/>
    </location>
</feature>
<feature type="compositionally biased region" description="Low complexity" evidence="1">
    <location>
        <begin position="427"/>
        <end position="441"/>
    </location>
</feature>
<gene>
    <name evidence="2" type="ORF">H257_11712</name>
</gene>
<feature type="compositionally biased region" description="Acidic residues" evidence="1">
    <location>
        <begin position="514"/>
        <end position="535"/>
    </location>
</feature>
<feature type="region of interest" description="Disordered" evidence="1">
    <location>
        <begin position="379"/>
        <end position="453"/>
    </location>
</feature>
<feature type="region of interest" description="Disordered" evidence="1">
    <location>
        <begin position="118"/>
        <end position="144"/>
    </location>
</feature>
<feature type="compositionally biased region" description="Pro residues" evidence="1">
    <location>
        <begin position="349"/>
        <end position="358"/>
    </location>
</feature>